<proteinExistence type="predicted"/>
<dbReference type="EMBL" id="LXQA010110617">
    <property type="protein sequence ID" value="MCI18538.1"/>
    <property type="molecule type" value="Genomic_DNA"/>
</dbReference>
<feature type="compositionally biased region" description="Basic and acidic residues" evidence="1">
    <location>
        <begin position="153"/>
        <end position="167"/>
    </location>
</feature>
<accession>A0A392Q361</accession>
<keyword evidence="3" id="KW-1185">Reference proteome</keyword>
<name>A0A392Q361_9FABA</name>
<evidence type="ECO:0000256" key="1">
    <source>
        <dbReference type="SAM" id="MobiDB-lite"/>
    </source>
</evidence>
<comment type="caution">
    <text evidence="2">The sequence shown here is derived from an EMBL/GenBank/DDBJ whole genome shotgun (WGS) entry which is preliminary data.</text>
</comment>
<feature type="non-terminal residue" evidence="2">
    <location>
        <position position="218"/>
    </location>
</feature>
<feature type="compositionally biased region" description="Polar residues" evidence="1">
    <location>
        <begin position="207"/>
        <end position="218"/>
    </location>
</feature>
<evidence type="ECO:0000313" key="3">
    <source>
        <dbReference type="Proteomes" id="UP000265520"/>
    </source>
</evidence>
<sequence length="218" mass="23325">HDLYVKENPFQSNVESKVDASVNDALDSSVDACAKVSETLGLENPKSTENLGKTGLDHSYGIDMDVGTSAKDMIDSVVESIKGTIPETGVVPNVDTSVAYEDVQEQTIPDTPDHVVTPVREESPENMVPGNASDDNTVVNSQSDESMKTVSAHNEDDMSSEKDKDADMNIVDVDDLTSGERSIEKTPAPNIAKRLRSNSGKVVATASEPTNTTKKGKK</sequence>
<protein>
    <submittedName>
        <fullName evidence="2">Uncharacterized protein</fullName>
    </submittedName>
</protein>
<organism evidence="2 3">
    <name type="scientific">Trifolium medium</name>
    <dbReference type="NCBI Taxonomy" id="97028"/>
    <lineage>
        <taxon>Eukaryota</taxon>
        <taxon>Viridiplantae</taxon>
        <taxon>Streptophyta</taxon>
        <taxon>Embryophyta</taxon>
        <taxon>Tracheophyta</taxon>
        <taxon>Spermatophyta</taxon>
        <taxon>Magnoliopsida</taxon>
        <taxon>eudicotyledons</taxon>
        <taxon>Gunneridae</taxon>
        <taxon>Pentapetalae</taxon>
        <taxon>rosids</taxon>
        <taxon>fabids</taxon>
        <taxon>Fabales</taxon>
        <taxon>Fabaceae</taxon>
        <taxon>Papilionoideae</taxon>
        <taxon>50 kb inversion clade</taxon>
        <taxon>NPAAA clade</taxon>
        <taxon>Hologalegina</taxon>
        <taxon>IRL clade</taxon>
        <taxon>Trifolieae</taxon>
        <taxon>Trifolium</taxon>
    </lineage>
</organism>
<dbReference type="AlphaFoldDB" id="A0A392Q361"/>
<evidence type="ECO:0000313" key="2">
    <source>
        <dbReference type="EMBL" id="MCI18538.1"/>
    </source>
</evidence>
<feature type="region of interest" description="Disordered" evidence="1">
    <location>
        <begin position="104"/>
        <end position="218"/>
    </location>
</feature>
<feature type="compositionally biased region" description="Polar residues" evidence="1">
    <location>
        <begin position="133"/>
        <end position="152"/>
    </location>
</feature>
<dbReference type="Proteomes" id="UP000265520">
    <property type="component" value="Unassembled WGS sequence"/>
</dbReference>
<reference evidence="2 3" key="1">
    <citation type="journal article" date="2018" name="Front. Plant Sci.">
        <title>Red Clover (Trifolium pratense) and Zigzag Clover (T. medium) - A Picture of Genomic Similarities and Differences.</title>
        <authorList>
            <person name="Dluhosova J."/>
            <person name="Istvanek J."/>
            <person name="Nedelnik J."/>
            <person name="Repkova J."/>
        </authorList>
    </citation>
    <scope>NUCLEOTIDE SEQUENCE [LARGE SCALE GENOMIC DNA]</scope>
    <source>
        <strain evidence="3">cv. 10/8</strain>
        <tissue evidence="2">Leaf</tissue>
    </source>
</reference>
<feature type="non-terminal residue" evidence="2">
    <location>
        <position position="1"/>
    </location>
</feature>